<evidence type="ECO:0000313" key="3">
    <source>
        <dbReference type="EMBL" id="OLQ14154.1"/>
    </source>
</evidence>
<comment type="caution">
    <text evidence="3">The sequence shown here is derived from an EMBL/GenBank/DDBJ whole genome shotgun (WGS) entry which is preliminary data.</text>
</comment>
<feature type="transmembrane region" description="Helical" evidence="2">
    <location>
        <begin position="12"/>
        <end position="31"/>
    </location>
</feature>
<keyword evidence="2" id="KW-0812">Transmembrane</keyword>
<dbReference type="AlphaFoldDB" id="A0A1Q9F378"/>
<name>A0A1Q9F378_SYMMI</name>
<protein>
    <submittedName>
        <fullName evidence="3">Uncharacterized protein</fullName>
    </submittedName>
</protein>
<keyword evidence="4" id="KW-1185">Reference proteome</keyword>
<dbReference type="Proteomes" id="UP000186817">
    <property type="component" value="Unassembled WGS sequence"/>
</dbReference>
<gene>
    <name evidence="3" type="ORF">AK812_SmicGene1720</name>
</gene>
<dbReference type="OrthoDB" id="423101at2759"/>
<evidence type="ECO:0000256" key="2">
    <source>
        <dbReference type="SAM" id="Phobius"/>
    </source>
</evidence>
<keyword evidence="2" id="KW-0472">Membrane</keyword>
<sequence>MDESQVELQWPTAYVATAFTLEVLLTAWLLYQVCTRQMPMGAIRRRIVSYAIRLARSLVPFSRESKSRSAIHKEVRALRFYLSRKIVAINLILVLVMVLLVQMRVVFQLPATIQGAFCWTLVGTLAWMTMSLVVPQTTKHDLWYVIYSCILLLYLLPMNSSTRSTTRVAPLLFTLFRLPAILTVDRIYLVFFSNLPFLAVISWRAAVEDFDVSYGGRTAAVGMECLHIAVLVALAVALQDYLAGRVELEMESCNTATQLTAASSLLQLTCDAVVELDGNLRLTKHSKELAAMLLRDTSASLEGVRLIDLVAGSDTAAALSKLTNFRSRSCSSVISGASEGMGAHAFHTRLVDSYATKLQTEILQVMYTKRDGSTCHLVGLRDFTDTKPYTGVTSQTTGFDSEALDALADSISFAPQASDASQVPVQHGRGTLFLEIDVDGLQITAASSSLVDLVGAPTSQVFPAAQTIQLLERIHSDGRMRLERGERPPAKVFSYDEMPAQLRPTSAESIWGTMQVLQAQSGLNVLMAFQVSPTSPAFTPRASRSLGSRSPWMLSPRSSVRGMHRSDTATAMKRQFSL</sequence>
<feature type="transmembrane region" description="Helical" evidence="2">
    <location>
        <begin position="219"/>
        <end position="238"/>
    </location>
</feature>
<feature type="transmembrane region" description="Helical" evidence="2">
    <location>
        <begin position="113"/>
        <end position="134"/>
    </location>
</feature>
<feature type="transmembrane region" description="Helical" evidence="2">
    <location>
        <begin position="187"/>
        <end position="207"/>
    </location>
</feature>
<organism evidence="3 4">
    <name type="scientific">Symbiodinium microadriaticum</name>
    <name type="common">Dinoflagellate</name>
    <name type="synonym">Zooxanthella microadriatica</name>
    <dbReference type="NCBI Taxonomy" id="2951"/>
    <lineage>
        <taxon>Eukaryota</taxon>
        <taxon>Sar</taxon>
        <taxon>Alveolata</taxon>
        <taxon>Dinophyceae</taxon>
        <taxon>Suessiales</taxon>
        <taxon>Symbiodiniaceae</taxon>
        <taxon>Symbiodinium</taxon>
    </lineage>
</organism>
<feature type="region of interest" description="Disordered" evidence="1">
    <location>
        <begin position="537"/>
        <end position="578"/>
    </location>
</feature>
<proteinExistence type="predicted"/>
<keyword evidence="2" id="KW-1133">Transmembrane helix</keyword>
<evidence type="ECO:0000256" key="1">
    <source>
        <dbReference type="SAM" id="MobiDB-lite"/>
    </source>
</evidence>
<dbReference type="EMBL" id="LSRX01000019">
    <property type="protein sequence ID" value="OLQ14154.1"/>
    <property type="molecule type" value="Genomic_DNA"/>
</dbReference>
<reference evidence="3 4" key="1">
    <citation type="submission" date="2016-02" db="EMBL/GenBank/DDBJ databases">
        <title>Genome analysis of coral dinoflagellate symbionts highlights evolutionary adaptations to a symbiotic lifestyle.</title>
        <authorList>
            <person name="Aranda M."/>
            <person name="Li Y."/>
            <person name="Liew Y.J."/>
            <person name="Baumgarten S."/>
            <person name="Simakov O."/>
            <person name="Wilson M."/>
            <person name="Piel J."/>
            <person name="Ashoor H."/>
            <person name="Bougouffa S."/>
            <person name="Bajic V.B."/>
            <person name="Ryu T."/>
            <person name="Ravasi T."/>
            <person name="Bayer T."/>
            <person name="Micklem G."/>
            <person name="Kim H."/>
            <person name="Bhak J."/>
            <person name="Lajeunesse T.C."/>
            <person name="Voolstra C.R."/>
        </authorList>
    </citation>
    <scope>NUCLEOTIDE SEQUENCE [LARGE SCALE GENOMIC DNA]</scope>
    <source>
        <strain evidence="3 4">CCMP2467</strain>
    </source>
</reference>
<feature type="transmembrane region" description="Helical" evidence="2">
    <location>
        <begin position="86"/>
        <end position="107"/>
    </location>
</feature>
<evidence type="ECO:0000313" key="4">
    <source>
        <dbReference type="Proteomes" id="UP000186817"/>
    </source>
</evidence>
<feature type="transmembrane region" description="Helical" evidence="2">
    <location>
        <begin position="141"/>
        <end position="157"/>
    </location>
</feature>
<accession>A0A1Q9F378</accession>